<evidence type="ECO:0000256" key="1">
    <source>
        <dbReference type="ARBA" id="ARBA00022741"/>
    </source>
</evidence>
<dbReference type="InterPro" id="IPR052708">
    <property type="entry name" value="PxpC"/>
</dbReference>
<gene>
    <name evidence="5" type="ORF">S03H2_29451</name>
</gene>
<dbReference type="EMBL" id="BARU01017778">
    <property type="protein sequence ID" value="GAH61793.1"/>
    <property type="molecule type" value="Genomic_DNA"/>
</dbReference>
<sequence>MGELLFKDGGYFTTIQDLGRWVSQSQGFCISGAMDHFALKVANLLVRNSLGEACLEMTFKGAEIQFIENNIISV</sequence>
<dbReference type="Pfam" id="PF02626">
    <property type="entry name" value="CT_A_B"/>
    <property type="match status" value="1"/>
</dbReference>
<feature type="non-terminal residue" evidence="5">
    <location>
        <position position="74"/>
    </location>
</feature>
<dbReference type="GO" id="GO:0005524">
    <property type="term" value="F:ATP binding"/>
    <property type="evidence" value="ECO:0007669"/>
    <property type="project" value="UniProtKB-KW"/>
</dbReference>
<evidence type="ECO:0000259" key="4">
    <source>
        <dbReference type="Pfam" id="PF02626"/>
    </source>
</evidence>
<dbReference type="AlphaFoldDB" id="X1IW66"/>
<reference evidence="5" key="1">
    <citation type="journal article" date="2014" name="Front. Microbiol.">
        <title>High frequency of phylogenetically diverse reductive dehalogenase-homologous genes in deep subseafloor sedimentary metagenomes.</title>
        <authorList>
            <person name="Kawai M."/>
            <person name="Futagami T."/>
            <person name="Toyoda A."/>
            <person name="Takaki Y."/>
            <person name="Nishi S."/>
            <person name="Hori S."/>
            <person name="Arai W."/>
            <person name="Tsubouchi T."/>
            <person name="Morono Y."/>
            <person name="Uchiyama I."/>
            <person name="Ito T."/>
            <person name="Fujiyama A."/>
            <person name="Inagaki F."/>
            <person name="Takami H."/>
        </authorList>
    </citation>
    <scope>NUCLEOTIDE SEQUENCE</scope>
    <source>
        <strain evidence="5">Expedition CK06-06</strain>
    </source>
</reference>
<proteinExistence type="predicted"/>
<accession>X1IW66</accession>
<evidence type="ECO:0000256" key="2">
    <source>
        <dbReference type="ARBA" id="ARBA00022801"/>
    </source>
</evidence>
<feature type="domain" description="Carboxyltransferase" evidence="4">
    <location>
        <begin position="27"/>
        <end position="73"/>
    </location>
</feature>
<keyword evidence="3" id="KW-0067">ATP-binding</keyword>
<comment type="caution">
    <text evidence="5">The sequence shown here is derived from an EMBL/GenBank/DDBJ whole genome shotgun (WGS) entry which is preliminary data.</text>
</comment>
<protein>
    <recommendedName>
        <fullName evidence="4">Carboxyltransferase domain-containing protein</fullName>
    </recommendedName>
</protein>
<evidence type="ECO:0000256" key="3">
    <source>
        <dbReference type="ARBA" id="ARBA00022840"/>
    </source>
</evidence>
<dbReference type="PANTHER" id="PTHR43309">
    <property type="entry name" value="5-OXOPROLINASE SUBUNIT C"/>
    <property type="match status" value="1"/>
</dbReference>
<dbReference type="InterPro" id="IPR003778">
    <property type="entry name" value="CT_A_B"/>
</dbReference>
<organism evidence="5">
    <name type="scientific">marine sediment metagenome</name>
    <dbReference type="NCBI Taxonomy" id="412755"/>
    <lineage>
        <taxon>unclassified sequences</taxon>
        <taxon>metagenomes</taxon>
        <taxon>ecological metagenomes</taxon>
    </lineage>
</organism>
<dbReference type="GO" id="GO:0016787">
    <property type="term" value="F:hydrolase activity"/>
    <property type="evidence" value="ECO:0007669"/>
    <property type="project" value="UniProtKB-KW"/>
</dbReference>
<keyword evidence="1" id="KW-0547">Nucleotide-binding</keyword>
<keyword evidence="2" id="KW-0378">Hydrolase</keyword>
<dbReference type="PANTHER" id="PTHR43309:SF5">
    <property type="entry name" value="5-OXOPROLINASE SUBUNIT C"/>
    <property type="match status" value="1"/>
</dbReference>
<evidence type="ECO:0000313" key="5">
    <source>
        <dbReference type="EMBL" id="GAH61793.1"/>
    </source>
</evidence>
<name>X1IW66_9ZZZZ</name>